<evidence type="ECO:0000313" key="2">
    <source>
        <dbReference type="EMBL" id="GER42431.1"/>
    </source>
</evidence>
<comment type="caution">
    <text evidence="2">The sequence shown here is derived from an EMBL/GenBank/DDBJ whole genome shotgun (WGS) entry which is preliminary data.</text>
</comment>
<evidence type="ECO:0000313" key="3">
    <source>
        <dbReference type="Proteomes" id="UP000325081"/>
    </source>
</evidence>
<feature type="region of interest" description="Disordered" evidence="1">
    <location>
        <begin position="45"/>
        <end position="117"/>
    </location>
</feature>
<protein>
    <submittedName>
        <fullName evidence="2">LysR family transcription regulatory protein</fullName>
    </submittedName>
</protein>
<proteinExistence type="predicted"/>
<evidence type="ECO:0000256" key="1">
    <source>
        <dbReference type="SAM" id="MobiDB-lite"/>
    </source>
</evidence>
<gene>
    <name evidence="2" type="ORF">STAS_19223</name>
</gene>
<accession>A0A5A7QEP7</accession>
<sequence length="117" mass="12500">MGQTGASKGLDIILSGEEVGLATNAVGEGTGAVLMELATQELVNSDTMEKEASIQPKTTGRGKVGASWKRKQPNSGRLLRMSEQPSHSHMAIEMSKGEVPIKSQKRSRESVLYEEGS</sequence>
<name>A0A5A7QEP7_STRAF</name>
<keyword evidence="3" id="KW-1185">Reference proteome</keyword>
<organism evidence="2 3">
    <name type="scientific">Striga asiatica</name>
    <name type="common">Asiatic witchweed</name>
    <name type="synonym">Buchnera asiatica</name>
    <dbReference type="NCBI Taxonomy" id="4170"/>
    <lineage>
        <taxon>Eukaryota</taxon>
        <taxon>Viridiplantae</taxon>
        <taxon>Streptophyta</taxon>
        <taxon>Embryophyta</taxon>
        <taxon>Tracheophyta</taxon>
        <taxon>Spermatophyta</taxon>
        <taxon>Magnoliopsida</taxon>
        <taxon>eudicotyledons</taxon>
        <taxon>Gunneridae</taxon>
        <taxon>Pentapetalae</taxon>
        <taxon>asterids</taxon>
        <taxon>lamiids</taxon>
        <taxon>Lamiales</taxon>
        <taxon>Orobanchaceae</taxon>
        <taxon>Buchnereae</taxon>
        <taxon>Striga</taxon>
    </lineage>
</organism>
<dbReference type="AlphaFoldDB" id="A0A5A7QEP7"/>
<dbReference type="EMBL" id="BKCP01006328">
    <property type="protein sequence ID" value="GER42431.1"/>
    <property type="molecule type" value="Genomic_DNA"/>
</dbReference>
<dbReference type="Proteomes" id="UP000325081">
    <property type="component" value="Unassembled WGS sequence"/>
</dbReference>
<reference evidence="3" key="1">
    <citation type="journal article" date="2019" name="Curr. Biol.">
        <title>Genome Sequence of Striga asiatica Provides Insight into the Evolution of Plant Parasitism.</title>
        <authorList>
            <person name="Yoshida S."/>
            <person name="Kim S."/>
            <person name="Wafula E.K."/>
            <person name="Tanskanen J."/>
            <person name="Kim Y.M."/>
            <person name="Honaas L."/>
            <person name="Yang Z."/>
            <person name="Spallek T."/>
            <person name="Conn C.E."/>
            <person name="Ichihashi Y."/>
            <person name="Cheong K."/>
            <person name="Cui S."/>
            <person name="Der J.P."/>
            <person name="Gundlach H."/>
            <person name="Jiao Y."/>
            <person name="Hori C."/>
            <person name="Ishida J.K."/>
            <person name="Kasahara H."/>
            <person name="Kiba T."/>
            <person name="Kim M.S."/>
            <person name="Koo N."/>
            <person name="Laohavisit A."/>
            <person name="Lee Y.H."/>
            <person name="Lumba S."/>
            <person name="McCourt P."/>
            <person name="Mortimer J.C."/>
            <person name="Mutuku J.M."/>
            <person name="Nomura T."/>
            <person name="Sasaki-Sekimoto Y."/>
            <person name="Seto Y."/>
            <person name="Wang Y."/>
            <person name="Wakatake T."/>
            <person name="Sakakibara H."/>
            <person name="Demura T."/>
            <person name="Yamaguchi S."/>
            <person name="Yoneyama K."/>
            <person name="Manabe R.I."/>
            <person name="Nelson D.C."/>
            <person name="Schulman A.H."/>
            <person name="Timko M.P."/>
            <person name="dePamphilis C.W."/>
            <person name="Choi D."/>
            <person name="Shirasu K."/>
        </authorList>
    </citation>
    <scope>NUCLEOTIDE SEQUENCE [LARGE SCALE GENOMIC DNA]</scope>
    <source>
        <strain evidence="3">cv. UVA1</strain>
    </source>
</reference>